<comment type="similarity">
    <text evidence="4 15">Belongs to the isocitrate and isopropylmalate dehydrogenases family. LeuB type 1 subfamily.</text>
</comment>
<keyword evidence="12 15" id="KW-0464">Manganese</keyword>
<dbReference type="eggNOG" id="COG0473">
    <property type="taxonomic scope" value="Bacteria"/>
</dbReference>
<feature type="binding site" evidence="15">
    <location>
        <position position="226"/>
    </location>
    <ligand>
        <name>substrate</name>
    </ligand>
</feature>
<protein>
    <recommendedName>
        <fullName evidence="15">3-isopropylmalate dehydrogenase</fullName>
        <ecNumber evidence="15">1.1.1.85</ecNumber>
    </recommendedName>
    <alternativeName>
        <fullName evidence="15">3-IPM-DH</fullName>
    </alternativeName>
    <alternativeName>
        <fullName evidence="15">Beta-IPM dehydrogenase</fullName>
        <shortName evidence="15">IMDH</shortName>
    </alternativeName>
</protein>
<evidence type="ECO:0000259" key="17">
    <source>
        <dbReference type="SMART" id="SM01329"/>
    </source>
</evidence>
<comment type="cofactor">
    <cofactor evidence="2">
        <name>Mn(2+)</name>
        <dbReference type="ChEBI" id="CHEBI:29035"/>
    </cofactor>
</comment>
<dbReference type="EMBL" id="CP003607">
    <property type="protein sequence ID" value="AFY82088.1"/>
    <property type="molecule type" value="Genomic_DNA"/>
</dbReference>
<dbReference type="Gene3D" id="3.40.718.10">
    <property type="entry name" value="Isopropylmalate Dehydrogenase"/>
    <property type="match status" value="1"/>
</dbReference>
<feature type="binding site" evidence="15">
    <location>
        <position position="226"/>
    </location>
    <ligand>
        <name>Mg(2+)</name>
        <dbReference type="ChEBI" id="CHEBI:18420"/>
    </ligand>
</feature>
<dbReference type="InterPro" id="IPR024084">
    <property type="entry name" value="IsoPropMal-DH-like_dom"/>
</dbReference>
<reference evidence="18 19" key="1">
    <citation type="submission" date="2012-06" db="EMBL/GenBank/DDBJ databases">
        <title>Finished chromosome of genome of Oscillatoria acuminata PCC 6304.</title>
        <authorList>
            <consortium name="US DOE Joint Genome Institute"/>
            <person name="Gugger M."/>
            <person name="Coursin T."/>
            <person name="Rippka R."/>
            <person name="Tandeau De Marsac N."/>
            <person name="Huntemann M."/>
            <person name="Wei C.-L."/>
            <person name="Han J."/>
            <person name="Detter J.C."/>
            <person name="Han C."/>
            <person name="Tapia R."/>
            <person name="Davenport K."/>
            <person name="Daligault H."/>
            <person name="Erkkila T."/>
            <person name="Gu W."/>
            <person name="Munk A.C.C."/>
            <person name="Teshima H."/>
            <person name="Xu Y."/>
            <person name="Chain P."/>
            <person name="Chen A."/>
            <person name="Krypides N."/>
            <person name="Mavromatis K."/>
            <person name="Markowitz V."/>
            <person name="Szeto E."/>
            <person name="Ivanova N."/>
            <person name="Mikhailova N."/>
            <person name="Ovchinnikova G."/>
            <person name="Pagani I."/>
            <person name="Pati A."/>
            <person name="Goodwin L."/>
            <person name="Peters L."/>
            <person name="Pitluck S."/>
            <person name="Woyke T."/>
            <person name="Kerfeld C."/>
        </authorList>
    </citation>
    <scope>NUCLEOTIDE SEQUENCE [LARGE SCALE GENOMIC DNA]</scope>
    <source>
        <strain evidence="18 19">PCC 6304</strain>
    </source>
</reference>
<evidence type="ECO:0000256" key="8">
    <source>
        <dbReference type="ARBA" id="ARBA00022723"/>
    </source>
</evidence>
<feature type="site" description="Important for catalysis" evidence="15">
    <location>
        <position position="194"/>
    </location>
</feature>
<dbReference type="HOGENOM" id="CLU_031953_0_3_3"/>
<evidence type="ECO:0000256" key="1">
    <source>
        <dbReference type="ARBA" id="ARBA00000624"/>
    </source>
</evidence>
<evidence type="ECO:0000256" key="3">
    <source>
        <dbReference type="ARBA" id="ARBA00004762"/>
    </source>
</evidence>
<keyword evidence="6 15" id="KW-0432">Leucine biosynthesis</keyword>
<evidence type="ECO:0000256" key="12">
    <source>
        <dbReference type="ARBA" id="ARBA00023211"/>
    </source>
</evidence>
<comment type="subcellular location">
    <subcellularLocation>
        <location evidence="15">Cytoplasm</location>
    </subcellularLocation>
</comment>
<comment type="catalytic activity">
    <reaction evidence="1 15 16">
        <text>(2R,3S)-3-isopropylmalate + NAD(+) = 4-methyl-2-oxopentanoate + CO2 + NADH</text>
        <dbReference type="Rhea" id="RHEA:32271"/>
        <dbReference type="ChEBI" id="CHEBI:16526"/>
        <dbReference type="ChEBI" id="CHEBI:17865"/>
        <dbReference type="ChEBI" id="CHEBI:35121"/>
        <dbReference type="ChEBI" id="CHEBI:57540"/>
        <dbReference type="ChEBI" id="CHEBI:57945"/>
        <dbReference type="EC" id="1.1.1.85"/>
    </reaction>
</comment>
<feature type="domain" description="Isopropylmalate dehydrogenase-like" evidence="17">
    <location>
        <begin position="6"/>
        <end position="355"/>
    </location>
</feature>
<dbReference type="GO" id="GO:0051287">
    <property type="term" value="F:NAD binding"/>
    <property type="evidence" value="ECO:0007669"/>
    <property type="project" value="InterPro"/>
</dbReference>
<dbReference type="InterPro" id="IPR004429">
    <property type="entry name" value="Isopropylmalate_DH"/>
</dbReference>
<dbReference type="AlphaFoldDB" id="K9TI59"/>
<dbReference type="EC" id="1.1.1.85" evidence="15"/>
<dbReference type="FunFam" id="3.40.718.10:FF:000004">
    <property type="entry name" value="3-isopropylmalate dehydrogenase"/>
    <property type="match status" value="1"/>
</dbReference>
<name>K9TI59_9CYAN</name>
<evidence type="ECO:0000256" key="14">
    <source>
        <dbReference type="ARBA" id="ARBA00023577"/>
    </source>
</evidence>
<dbReference type="RefSeq" id="WP_015148730.1">
    <property type="nucleotide sequence ID" value="NC_019693.1"/>
</dbReference>
<evidence type="ECO:0000256" key="10">
    <source>
        <dbReference type="ARBA" id="ARBA00023002"/>
    </source>
</evidence>
<dbReference type="KEGG" id="oac:Oscil6304_2469"/>
<feature type="binding site" evidence="15">
    <location>
        <begin position="284"/>
        <end position="296"/>
    </location>
    <ligand>
        <name>NAD(+)</name>
        <dbReference type="ChEBI" id="CHEBI:57540"/>
    </ligand>
</feature>
<organism evidence="18 19">
    <name type="scientific">Oscillatoria acuminata PCC 6304</name>
    <dbReference type="NCBI Taxonomy" id="56110"/>
    <lineage>
        <taxon>Bacteria</taxon>
        <taxon>Bacillati</taxon>
        <taxon>Cyanobacteriota</taxon>
        <taxon>Cyanophyceae</taxon>
        <taxon>Oscillatoriophycideae</taxon>
        <taxon>Oscillatoriales</taxon>
        <taxon>Oscillatoriaceae</taxon>
        <taxon>Oscillatoria</taxon>
    </lineage>
</organism>
<comment type="pathway">
    <text evidence="3 15 16">Amino-acid biosynthesis; L-leucine biosynthesis; L-leucine from 3-methyl-2-oxobutanoate: step 3/4.</text>
</comment>
<keyword evidence="13 15" id="KW-0100">Branched-chain amino acid biosynthesis</keyword>
<evidence type="ECO:0000313" key="18">
    <source>
        <dbReference type="EMBL" id="AFY82088.1"/>
    </source>
</evidence>
<dbReference type="GO" id="GO:0009098">
    <property type="term" value="P:L-leucine biosynthetic process"/>
    <property type="evidence" value="ECO:0007669"/>
    <property type="project" value="UniProtKB-UniRule"/>
</dbReference>
<feature type="binding site" evidence="15">
    <location>
        <position position="98"/>
    </location>
    <ligand>
        <name>substrate</name>
    </ligand>
</feature>
<feature type="binding site" evidence="15">
    <location>
        <position position="250"/>
    </location>
    <ligand>
        <name>Mg(2+)</name>
        <dbReference type="ChEBI" id="CHEBI:18420"/>
    </ligand>
</feature>
<feature type="binding site" evidence="15">
    <location>
        <begin position="78"/>
        <end position="91"/>
    </location>
    <ligand>
        <name>NAD(+)</name>
        <dbReference type="ChEBI" id="CHEBI:57540"/>
    </ligand>
</feature>
<evidence type="ECO:0000256" key="16">
    <source>
        <dbReference type="RuleBase" id="RU004445"/>
    </source>
</evidence>
<dbReference type="UniPathway" id="UPA00048">
    <property type="reaction ID" value="UER00072"/>
</dbReference>
<dbReference type="HAMAP" id="MF_01033">
    <property type="entry name" value="LeuB_type1"/>
    <property type="match status" value="1"/>
</dbReference>
<dbReference type="PANTHER" id="PTHR42979:SF1">
    <property type="entry name" value="3-ISOPROPYLMALATE DEHYDROGENASE"/>
    <property type="match status" value="1"/>
</dbReference>
<evidence type="ECO:0000256" key="4">
    <source>
        <dbReference type="ARBA" id="ARBA00008319"/>
    </source>
</evidence>
<dbReference type="PANTHER" id="PTHR42979">
    <property type="entry name" value="3-ISOPROPYLMALATE DEHYDROGENASE"/>
    <property type="match status" value="1"/>
</dbReference>
<dbReference type="InParanoid" id="K9TI59"/>
<dbReference type="GO" id="GO:0005829">
    <property type="term" value="C:cytosol"/>
    <property type="evidence" value="ECO:0007669"/>
    <property type="project" value="TreeGrafter"/>
</dbReference>
<dbReference type="GO" id="GO:0000287">
    <property type="term" value="F:magnesium ion binding"/>
    <property type="evidence" value="ECO:0007669"/>
    <property type="project" value="InterPro"/>
</dbReference>
<evidence type="ECO:0000256" key="6">
    <source>
        <dbReference type="ARBA" id="ARBA00022430"/>
    </source>
</evidence>
<evidence type="ECO:0000256" key="11">
    <source>
        <dbReference type="ARBA" id="ARBA00023027"/>
    </source>
</evidence>
<feature type="binding site" evidence="15">
    <location>
        <position position="108"/>
    </location>
    <ligand>
        <name>substrate</name>
    </ligand>
</feature>
<dbReference type="InterPro" id="IPR019818">
    <property type="entry name" value="IsoCit/isopropylmalate_DH_CS"/>
</dbReference>
<dbReference type="PROSITE" id="PS00470">
    <property type="entry name" value="IDH_IMDH"/>
    <property type="match status" value="1"/>
</dbReference>
<dbReference type="SUPFAM" id="SSF53659">
    <property type="entry name" value="Isocitrate/Isopropylmalate dehydrogenase-like"/>
    <property type="match status" value="1"/>
</dbReference>
<evidence type="ECO:0000256" key="5">
    <source>
        <dbReference type="ARBA" id="ARBA00011738"/>
    </source>
</evidence>
<dbReference type="Pfam" id="PF00180">
    <property type="entry name" value="Iso_dh"/>
    <property type="match status" value="1"/>
</dbReference>
<evidence type="ECO:0000256" key="9">
    <source>
        <dbReference type="ARBA" id="ARBA00022842"/>
    </source>
</evidence>
<keyword evidence="7 15" id="KW-0028">Amino-acid biosynthesis</keyword>
<keyword evidence="19" id="KW-1185">Reference proteome</keyword>
<evidence type="ECO:0000256" key="7">
    <source>
        <dbReference type="ARBA" id="ARBA00022605"/>
    </source>
</evidence>
<dbReference type="GO" id="GO:0003862">
    <property type="term" value="F:3-isopropylmalate dehydrogenase activity"/>
    <property type="evidence" value="ECO:0007669"/>
    <property type="project" value="UniProtKB-UniRule"/>
</dbReference>
<feature type="binding site" evidence="15">
    <location>
        <position position="254"/>
    </location>
    <ligand>
        <name>Mg(2+)</name>
        <dbReference type="ChEBI" id="CHEBI:18420"/>
    </ligand>
</feature>
<comment type="function">
    <text evidence="14 15 16">Catalyzes the oxidation of 3-carboxy-2-hydroxy-4-methylpentanoate (3-isopropylmalate) to 3-carboxy-4-methyl-2-oxopentanoate. The product decarboxylates to 4-methyl-2 oxopentanoate.</text>
</comment>
<evidence type="ECO:0000256" key="2">
    <source>
        <dbReference type="ARBA" id="ARBA00001936"/>
    </source>
</evidence>
<dbReference type="NCBIfam" id="TIGR00169">
    <property type="entry name" value="leuB"/>
    <property type="match status" value="1"/>
</dbReference>
<dbReference type="PATRIC" id="fig|56110.3.peg.2942"/>
<keyword evidence="15" id="KW-0963">Cytoplasm</keyword>
<feature type="binding site" evidence="15">
    <location>
        <position position="136"/>
    </location>
    <ligand>
        <name>substrate</name>
    </ligand>
</feature>
<comment type="subunit">
    <text evidence="5 15 16">Homodimer.</text>
</comment>
<keyword evidence="11 15" id="KW-0520">NAD</keyword>
<dbReference type="OrthoDB" id="9806254at2"/>
<accession>K9TI59</accession>
<evidence type="ECO:0000313" key="19">
    <source>
        <dbReference type="Proteomes" id="UP000010367"/>
    </source>
</evidence>
<dbReference type="Proteomes" id="UP000010367">
    <property type="component" value="Chromosome"/>
</dbReference>
<proteinExistence type="inferred from homology"/>
<keyword evidence="10 15" id="KW-0560">Oxidoreductase</keyword>
<evidence type="ECO:0000256" key="13">
    <source>
        <dbReference type="ARBA" id="ARBA00023304"/>
    </source>
</evidence>
<sequence>MTQNYRITLLPGDGIGPEIMAIAVDVLNLVGQQLDLSFTFTEAAIGGSAIDATGEPLPSETLNQCQDSDAVLLAAIGGYKWDNLPRHQRPETGLLGLRAGLNLFANLRPATILPQLVDASSLKREVVEGVDIMVVRELTGGIYFGQPKGIFETETGEKRGVNTMAYTDSEIDRIGRVAFETARKRQGKLCSVDKANVLDVSQLWRDRITQLAAEYSDVELSHLYVDNAAMQLVRWPKQFDTIVTGNLFGDILSDAAAMLTGSIGMLPSASLGASGPGLFEPVHGSAPDIAGQDKANPIAQVLSAAMMLRYGLDQPEAATKIEQAVLQVLDAGYRTGDIMSEGMKLVGCRKMGDALLQALAG</sequence>
<dbReference type="SMART" id="SM01329">
    <property type="entry name" value="Iso_dh"/>
    <property type="match status" value="1"/>
</dbReference>
<dbReference type="FunCoup" id="K9TI59">
    <property type="interactions" value="390"/>
</dbReference>
<feature type="site" description="Important for catalysis" evidence="15">
    <location>
        <position position="143"/>
    </location>
</feature>
<keyword evidence="9 15" id="KW-0460">Magnesium</keyword>
<dbReference type="STRING" id="56110.Oscil6304_2469"/>
<comment type="cofactor">
    <cofactor evidence="15 16">
        <name>Mg(2+)</name>
        <dbReference type="ChEBI" id="CHEBI:18420"/>
    </cofactor>
    <cofactor evidence="15 16">
        <name>Mn(2+)</name>
        <dbReference type="ChEBI" id="CHEBI:29035"/>
    </cofactor>
    <text evidence="15 16">Binds 1 Mg(2+) or Mn(2+) ion per subunit.</text>
</comment>
<keyword evidence="8 15" id="KW-0479">Metal-binding</keyword>
<gene>
    <name evidence="15" type="primary">leuB</name>
    <name evidence="18" type="ORF">Oscil6304_2469</name>
</gene>
<evidence type="ECO:0000256" key="15">
    <source>
        <dbReference type="HAMAP-Rule" id="MF_01033"/>
    </source>
</evidence>